<name>A0AA44U7M1_NEIGO</name>
<sequence>MPSERTNSLQTAFCRQTDLLKPTFFIISDKLLCKNPKIQNHRKLSKKQKPSAVVPAKAGIQTRKPQKFIGKTETRKQRTKFPPAQE</sequence>
<organism evidence="2 3">
    <name type="scientific">Neisseria gonorrhoeae 3502</name>
    <dbReference type="NCBI Taxonomy" id="1193404"/>
    <lineage>
        <taxon>Bacteria</taxon>
        <taxon>Pseudomonadati</taxon>
        <taxon>Pseudomonadota</taxon>
        <taxon>Betaproteobacteria</taxon>
        <taxon>Neisseriales</taxon>
        <taxon>Neisseriaceae</taxon>
        <taxon>Neisseria</taxon>
    </lineage>
</organism>
<feature type="compositionally biased region" description="Basic residues" evidence="1">
    <location>
        <begin position="40"/>
        <end position="49"/>
    </location>
</feature>
<proteinExistence type="predicted"/>
<dbReference type="AlphaFoldDB" id="A0AA44U7M1"/>
<evidence type="ECO:0000313" key="2">
    <source>
        <dbReference type="EMBL" id="PHJ34891.1"/>
    </source>
</evidence>
<reference evidence="2 3" key="1">
    <citation type="submission" date="2013-08" db="EMBL/GenBank/DDBJ databases">
        <authorList>
            <person name="Trees D."/>
        </authorList>
    </citation>
    <scope>NUCLEOTIDE SEQUENCE [LARGE SCALE GENOMIC DNA]</scope>
    <source>
        <strain evidence="2 3">3502</strain>
    </source>
</reference>
<feature type="region of interest" description="Disordered" evidence="1">
    <location>
        <begin position="40"/>
        <end position="86"/>
    </location>
</feature>
<dbReference type="EMBL" id="AVBE01000002">
    <property type="protein sequence ID" value="PHJ34891.1"/>
    <property type="molecule type" value="Genomic_DNA"/>
</dbReference>
<gene>
    <name evidence="2" type="ORF">N776_05350</name>
</gene>
<dbReference type="Proteomes" id="UP000223296">
    <property type="component" value="Unassembled WGS sequence"/>
</dbReference>
<evidence type="ECO:0000313" key="3">
    <source>
        <dbReference type="Proteomes" id="UP000223296"/>
    </source>
</evidence>
<evidence type="ECO:0000256" key="1">
    <source>
        <dbReference type="SAM" id="MobiDB-lite"/>
    </source>
</evidence>
<comment type="caution">
    <text evidence="2">The sequence shown here is derived from an EMBL/GenBank/DDBJ whole genome shotgun (WGS) entry which is preliminary data.</text>
</comment>
<accession>A0AA44U7M1</accession>
<protein>
    <submittedName>
        <fullName evidence="2">Uncharacterized protein</fullName>
    </submittedName>
</protein>